<dbReference type="Gene3D" id="6.10.140.1470">
    <property type="match status" value="1"/>
</dbReference>
<dbReference type="InterPro" id="IPR003347">
    <property type="entry name" value="JmjC_dom"/>
</dbReference>
<feature type="domain" description="JmjC" evidence="5">
    <location>
        <begin position="155"/>
        <end position="299"/>
    </location>
</feature>
<dbReference type="PROSITE" id="PS50132">
    <property type="entry name" value="RGS"/>
    <property type="match status" value="1"/>
</dbReference>
<keyword evidence="2" id="KW-0472">Membrane</keyword>
<feature type="compositionally biased region" description="Basic residues" evidence="1">
    <location>
        <begin position="866"/>
        <end position="875"/>
    </location>
</feature>
<dbReference type="InterPro" id="IPR016137">
    <property type="entry name" value="RGS"/>
</dbReference>
<evidence type="ECO:0000256" key="2">
    <source>
        <dbReference type="SAM" id="Phobius"/>
    </source>
</evidence>
<feature type="domain" description="PX" evidence="4">
    <location>
        <begin position="1048"/>
        <end position="1147"/>
    </location>
</feature>
<comment type="caution">
    <text evidence="7">The sequence shown here is derived from an EMBL/GenBank/DDBJ whole genome shotgun (WGS) entry which is preliminary data.</text>
</comment>
<dbReference type="SUPFAM" id="SSF51197">
    <property type="entry name" value="Clavaminate synthase-like"/>
    <property type="match status" value="1"/>
</dbReference>
<dbReference type="SUPFAM" id="SSF48097">
    <property type="entry name" value="Regulator of G-protein signaling, RGS"/>
    <property type="match status" value="1"/>
</dbReference>
<feature type="region of interest" description="Disordered" evidence="1">
    <location>
        <begin position="964"/>
        <end position="985"/>
    </location>
</feature>
<gene>
    <name evidence="7" type="ORF">TCAL_00382</name>
</gene>
<feature type="domain" description="PXA" evidence="6">
    <location>
        <begin position="402"/>
        <end position="552"/>
    </location>
</feature>
<dbReference type="PANTHER" id="PTHR22775">
    <property type="entry name" value="SORTING NEXIN"/>
    <property type="match status" value="1"/>
</dbReference>
<accession>A0A553NDF3</accession>
<dbReference type="GO" id="GO:0035091">
    <property type="term" value="F:phosphatidylinositol binding"/>
    <property type="evidence" value="ECO:0007669"/>
    <property type="project" value="InterPro"/>
</dbReference>
<dbReference type="Gene3D" id="3.30.1520.10">
    <property type="entry name" value="Phox-like domain"/>
    <property type="match status" value="1"/>
</dbReference>
<organism evidence="7 8">
    <name type="scientific">Tigriopus californicus</name>
    <name type="common">Marine copepod</name>
    <dbReference type="NCBI Taxonomy" id="6832"/>
    <lineage>
        <taxon>Eukaryota</taxon>
        <taxon>Metazoa</taxon>
        <taxon>Ecdysozoa</taxon>
        <taxon>Arthropoda</taxon>
        <taxon>Crustacea</taxon>
        <taxon>Multicrustacea</taxon>
        <taxon>Hexanauplia</taxon>
        <taxon>Copepoda</taxon>
        <taxon>Harpacticoida</taxon>
        <taxon>Harpacticidae</taxon>
        <taxon>Tigriopus</taxon>
    </lineage>
</organism>
<dbReference type="Proteomes" id="UP000318571">
    <property type="component" value="Chromosome 10"/>
</dbReference>
<dbReference type="InterPro" id="IPR003114">
    <property type="entry name" value="Phox_assoc"/>
</dbReference>
<evidence type="ECO:0000256" key="1">
    <source>
        <dbReference type="SAM" id="MobiDB-lite"/>
    </source>
</evidence>
<evidence type="ECO:0000259" key="6">
    <source>
        <dbReference type="PROSITE" id="PS51207"/>
    </source>
</evidence>
<dbReference type="InterPro" id="IPR041667">
    <property type="entry name" value="Cupin_8"/>
</dbReference>
<dbReference type="PROSITE" id="PS51184">
    <property type="entry name" value="JMJC"/>
    <property type="match status" value="1"/>
</dbReference>
<dbReference type="InterPro" id="IPR036871">
    <property type="entry name" value="PX_dom_sf"/>
</dbReference>
<dbReference type="Pfam" id="PF13621">
    <property type="entry name" value="Cupin_8"/>
    <property type="match status" value="1"/>
</dbReference>
<keyword evidence="2" id="KW-1133">Transmembrane helix</keyword>
<evidence type="ECO:0000259" key="4">
    <source>
        <dbReference type="PROSITE" id="PS50195"/>
    </source>
</evidence>
<dbReference type="GO" id="GO:0097352">
    <property type="term" value="P:autophagosome maturation"/>
    <property type="evidence" value="ECO:0007669"/>
    <property type="project" value="TreeGrafter"/>
</dbReference>
<evidence type="ECO:0000259" key="5">
    <source>
        <dbReference type="PROSITE" id="PS51184"/>
    </source>
</evidence>
<dbReference type="InterPro" id="IPR036305">
    <property type="entry name" value="RGS_sf"/>
</dbReference>
<feature type="domain" description="RGS" evidence="3">
    <location>
        <begin position="585"/>
        <end position="690"/>
    </location>
</feature>
<name>A0A553NDF3_TIGCA</name>
<dbReference type="GO" id="GO:0005770">
    <property type="term" value="C:late endosome"/>
    <property type="evidence" value="ECO:0007669"/>
    <property type="project" value="TreeGrafter"/>
</dbReference>
<dbReference type="EMBL" id="VCGU01000458">
    <property type="protein sequence ID" value="TRY63463.1"/>
    <property type="molecule type" value="Genomic_DNA"/>
</dbReference>
<keyword evidence="8" id="KW-1185">Reference proteome</keyword>
<dbReference type="SMART" id="SM00313">
    <property type="entry name" value="PXA"/>
    <property type="match status" value="1"/>
</dbReference>
<keyword evidence="2" id="KW-0812">Transmembrane</keyword>
<dbReference type="Pfam" id="PF00615">
    <property type="entry name" value="RGS"/>
    <property type="match status" value="1"/>
</dbReference>
<sequence>MILRVAGTPLSPKLTQKLVLIILAVFISATALSSIPVFESISAADFRSTIQPTRRPAILRGMPVGPCVPAWADLEHLKRHTPNGPVRIHVTTHAHMDFRRKNFQYGTLDFHTLLERASRDPEEAITEPFIDPRELYYLRSVSLDPRSRETVRLERDFPDLAHEFRLPEFFPPDRFFSSVLRVSSPGVRVWTHYDVLDNVYVQVVGRKRAVMWAPSDALNLYLDGDKSRVVDIDQPDLAAFPKFAQATPFEGWLEPGDILFIPAMWFHNMTARDFGVAVNVFWQNLDQGLYDRKDPYGNRDLLPGAKALRMLDNVMKQLEELPEDLKDFYGRQLIARIEKNLSTGLLLLTSFCFGAAAFSLILDLCPNNELPNFLASVELPLIHPGLPKDFSFTDPWRDIQVPIEVDDALNDLYEHILRDYVYSWYGMISYDEEFVQEIRHILRYASSVIVRRLSRVNLATLITRKAIPIGLSHLDACYYARQYARENEVLYIQSVARRLLKHVFPKRNLNSGSVKVLLADILSGSILQPLMDILADPDIINYILETSFSLKSGRVFDPPSGVQVEFLKRFVTTSEPQNLSSLFTDLSGILKDQQTLFAFIKFLREEGGINQLQFFRSIEDFNKKIMNPDLTHQEILDLHNEAVDIFNLYLKSDAIHHVDIPLELVKEIELILVGNKEDVLKLRTTTPLFQAYEAVYTNLVGLCPAFHKSVQFYSLLLGTKGNDAHDEAGKPPGRSNFRGLLKRLPLIVKPSSFKPKPTNNPRVPSVLFEKSDLHMSVSTPNFAQSSNKTPSLNIPIALNTPKLDERRPSDIDLARLTALTSLKTNEGCSLVAPTPNLASSKSMTNLRMDDHQCFEHHPVEVHYLKVKQPPRKTSRSRSSSSLEDGLDLQDMKDLTTIRRSSNSCCDHEVAKVSPFNVPGKSQTLPLNMPSQSRRERNFPLKEIGTKLKKSISLFPFTHSKAKDVKGSQQCQDDRRPRLGTSRTTDKIGNSLTKLRHGVMAKSMEGLVDEKLDPALDIADICENGEKEESLSNCSGSIGEILEFRDLTAWRVSIPRLSTAKDVGGKPFFVYVIEVQRIDVTSQKTNAEDLQWSVARRYLEFYALESKLTEFHGEFENAKLPSRSKLFSGKGLDELESKMKVGSVWYLL</sequence>
<protein>
    <recommendedName>
        <fullName evidence="9">JmjC domain-containing protein</fullName>
    </recommendedName>
</protein>
<dbReference type="InterPro" id="IPR001683">
    <property type="entry name" value="PX_dom"/>
</dbReference>
<dbReference type="SMART" id="SM00315">
    <property type="entry name" value="RGS"/>
    <property type="match status" value="1"/>
</dbReference>
<feature type="compositionally biased region" description="Basic and acidic residues" evidence="1">
    <location>
        <begin position="964"/>
        <end position="976"/>
    </location>
</feature>
<dbReference type="Gene3D" id="2.60.120.650">
    <property type="entry name" value="Cupin"/>
    <property type="match status" value="1"/>
</dbReference>
<dbReference type="AlphaFoldDB" id="A0A553NDF3"/>
<evidence type="ECO:0000313" key="8">
    <source>
        <dbReference type="Proteomes" id="UP000318571"/>
    </source>
</evidence>
<dbReference type="Gene3D" id="1.10.167.10">
    <property type="entry name" value="Regulator of G-protein Signalling 4, domain 2"/>
    <property type="match status" value="1"/>
</dbReference>
<feature type="region of interest" description="Disordered" evidence="1">
    <location>
        <begin position="866"/>
        <end position="887"/>
    </location>
</feature>
<evidence type="ECO:0008006" key="9">
    <source>
        <dbReference type="Google" id="ProtNLM"/>
    </source>
</evidence>
<dbReference type="SUPFAM" id="SSF64268">
    <property type="entry name" value="PX domain"/>
    <property type="match status" value="1"/>
</dbReference>
<dbReference type="InterPro" id="IPR044926">
    <property type="entry name" value="RGS_subdomain_2"/>
</dbReference>
<proteinExistence type="predicted"/>
<feature type="transmembrane region" description="Helical" evidence="2">
    <location>
        <begin position="18"/>
        <end position="38"/>
    </location>
</feature>
<dbReference type="PROSITE" id="PS50195">
    <property type="entry name" value="PX"/>
    <property type="match status" value="1"/>
</dbReference>
<dbReference type="STRING" id="6832.A0A553NDF3"/>
<evidence type="ECO:0000313" key="7">
    <source>
        <dbReference type="EMBL" id="TRY63463.1"/>
    </source>
</evidence>
<reference evidence="7 8" key="1">
    <citation type="journal article" date="2018" name="Nat. Ecol. Evol.">
        <title>Genomic signatures of mitonuclear coevolution across populations of Tigriopus californicus.</title>
        <authorList>
            <person name="Barreto F.S."/>
            <person name="Watson E.T."/>
            <person name="Lima T.G."/>
            <person name="Willett C.S."/>
            <person name="Edmands S."/>
            <person name="Li W."/>
            <person name="Burton R.S."/>
        </authorList>
    </citation>
    <scope>NUCLEOTIDE SEQUENCE [LARGE SCALE GENOMIC DNA]</scope>
    <source>
        <strain evidence="7 8">San Diego</strain>
    </source>
</reference>
<dbReference type="Pfam" id="PF02194">
    <property type="entry name" value="PXA"/>
    <property type="match status" value="1"/>
</dbReference>
<dbReference type="PANTHER" id="PTHR22775:SF44">
    <property type="entry name" value="SORTING NEXIN-14"/>
    <property type="match status" value="1"/>
</dbReference>
<evidence type="ECO:0000259" key="3">
    <source>
        <dbReference type="PROSITE" id="PS50132"/>
    </source>
</evidence>
<dbReference type="PROSITE" id="PS51207">
    <property type="entry name" value="PXA"/>
    <property type="match status" value="1"/>
</dbReference>